<dbReference type="InterPro" id="IPR001173">
    <property type="entry name" value="Glyco_trans_2-like"/>
</dbReference>
<keyword evidence="1" id="KW-1133">Transmembrane helix</keyword>
<evidence type="ECO:0000259" key="2">
    <source>
        <dbReference type="Pfam" id="PF00535"/>
    </source>
</evidence>
<keyword evidence="1" id="KW-0472">Membrane</keyword>
<feature type="domain" description="Glycosyltransferase 2-like" evidence="2">
    <location>
        <begin position="38"/>
        <end position="208"/>
    </location>
</feature>
<feature type="transmembrane region" description="Helical" evidence="1">
    <location>
        <begin position="328"/>
        <end position="346"/>
    </location>
</feature>
<keyword evidence="1" id="KW-0812">Transmembrane</keyword>
<comment type="caution">
    <text evidence="3">The sequence shown here is derived from an EMBL/GenBank/DDBJ whole genome shotgun (WGS) entry which is preliminary data.</text>
</comment>
<dbReference type="RefSeq" id="WP_191714905.1">
    <property type="nucleotide sequence ID" value="NZ_JACSPU010000002.1"/>
</dbReference>
<dbReference type="SUPFAM" id="SSF53448">
    <property type="entry name" value="Nucleotide-diphospho-sugar transferases"/>
    <property type="match status" value="1"/>
</dbReference>
<evidence type="ECO:0000313" key="3">
    <source>
        <dbReference type="EMBL" id="MBD8014699.1"/>
    </source>
</evidence>
<gene>
    <name evidence="3" type="ORF">H9630_07670</name>
</gene>
<dbReference type="EMBL" id="JACSPU010000002">
    <property type="protein sequence ID" value="MBD8014699.1"/>
    <property type="molecule type" value="Genomic_DNA"/>
</dbReference>
<name>A0ABR8WCF0_9BACL</name>
<reference evidence="3 4" key="1">
    <citation type="submission" date="2020-08" db="EMBL/GenBank/DDBJ databases">
        <title>A Genomic Blueprint of the Chicken Gut Microbiome.</title>
        <authorList>
            <person name="Gilroy R."/>
            <person name="Ravi A."/>
            <person name="Getino M."/>
            <person name="Pursley I."/>
            <person name="Horton D.L."/>
            <person name="Alikhan N.-F."/>
            <person name="Baker D."/>
            <person name="Gharbi K."/>
            <person name="Hall N."/>
            <person name="Watson M."/>
            <person name="Adriaenssens E.M."/>
            <person name="Foster-Nyarko E."/>
            <person name="Jarju S."/>
            <person name="Secka A."/>
            <person name="Antonio M."/>
            <person name="Oren A."/>
            <person name="Chaudhuri R."/>
            <person name="La Ragione R.M."/>
            <person name="Hildebrand F."/>
            <person name="Pallen M.J."/>
        </authorList>
    </citation>
    <scope>NUCLEOTIDE SEQUENCE [LARGE SCALE GENOMIC DNA]</scope>
    <source>
        <strain evidence="3 4">Sa1BUA13</strain>
    </source>
</reference>
<protein>
    <submittedName>
        <fullName evidence="3">Glycosyltransferase</fullName>
    </submittedName>
</protein>
<dbReference type="Pfam" id="PF00535">
    <property type="entry name" value="Glycos_transf_2"/>
    <property type="match status" value="1"/>
</dbReference>
<dbReference type="Proteomes" id="UP000658980">
    <property type="component" value="Unassembled WGS sequence"/>
</dbReference>
<evidence type="ECO:0000256" key="1">
    <source>
        <dbReference type="SAM" id="Phobius"/>
    </source>
</evidence>
<dbReference type="InterPro" id="IPR029044">
    <property type="entry name" value="Nucleotide-diphossugar_trans"/>
</dbReference>
<proteinExistence type="predicted"/>
<dbReference type="CDD" id="cd00761">
    <property type="entry name" value="Glyco_tranf_GTA_type"/>
    <property type="match status" value="1"/>
</dbReference>
<dbReference type="PANTHER" id="PTHR43646:SF3">
    <property type="entry name" value="SLR1566 PROTEIN"/>
    <property type="match status" value="1"/>
</dbReference>
<feature type="transmembrane region" description="Helical" evidence="1">
    <location>
        <begin position="275"/>
        <end position="300"/>
    </location>
</feature>
<organism evidence="3 4">
    <name type="scientific">Planococcus wigleyi</name>
    <dbReference type="NCBI Taxonomy" id="2762216"/>
    <lineage>
        <taxon>Bacteria</taxon>
        <taxon>Bacillati</taxon>
        <taxon>Bacillota</taxon>
        <taxon>Bacilli</taxon>
        <taxon>Bacillales</taxon>
        <taxon>Caryophanaceae</taxon>
        <taxon>Planococcus</taxon>
    </lineage>
</organism>
<dbReference type="Gene3D" id="3.90.550.10">
    <property type="entry name" value="Spore Coat Polysaccharide Biosynthesis Protein SpsA, Chain A"/>
    <property type="match status" value="1"/>
</dbReference>
<evidence type="ECO:0000313" key="4">
    <source>
        <dbReference type="Proteomes" id="UP000658980"/>
    </source>
</evidence>
<sequence>MALYIAIHLAFLGWIIINRLFLPALPKQPELSGRPLVSVLVPMRNEERNVEVLIKSLKNSSYDQMEFILLNDQSTDGTQKELERTIEGDSRFTILQGKELPEGWVGKVHACHQLQQAASGDYLLFVDADVRFRPKAIEQSLALMERKKAHLLTGFPAFDVAPFLSKLLVPMLHFVILFHLPIALANYTKFKAATAANGMWMMFERNSYQKIGGHAAVYNSLVEDVHIAREIKAHGYKVVLANITMSVKCRMYDTNTEVWEGFLKNSYAGIGRSPFLAGVLILFYSTFYILPPFLALYGVFNGLYSWMIPYVLTVIQRWYVDMVTNQRWYLSFLIPLQAAAMLGVLVESMRKSFKKQPYSWKGRHYS</sequence>
<keyword evidence="4" id="KW-1185">Reference proteome</keyword>
<dbReference type="PANTHER" id="PTHR43646">
    <property type="entry name" value="GLYCOSYLTRANSFERASE"/>
    <property type="match status" value="1"/>
</dbReference>
<accession>A0ABR8WCF0</accession>